<gene>
    <name evidence="6" type="ORF">SLEP1_g52460</name>
</gene>
<dbReference type="SUPFAM" id="SSF88697">
    <property type="entry name" value="PUA domain-like"/>
    <property type="match status" value="1"/>
</dbReference>
<evidence type="ECO:0000256" key="1">
    <source>
        <dbReference type="ARBA" id="ARBA00004584"/>
    </source>
</evidence>
<dbReference type="InterPro" id="IPR003105">
    <property type="entry name" value="SRA_YDG"/>
</dbReference>
<dbReference type="GO" id="GO:0005634">
    <property type="term" value="C:nucleus"/>
    <property type="evidence" value="ECO:0007669"/>
    <property type="project" value="UniProtKB-SubCell"/>
</dbReference>
<comment type="subcellular location">
    <subcellularLocation>
        <location evidence="1">Chromosome</location>
        <location evidence="1">Centromere</location>
    </subcellularLocation>
    <subcellularLocation>
        <location evidence="3">Nucleus</location>
    </subcellularLocation>
</comment>
<feature type="domain" description="YDG" evidence="5">
    <location>
        <begin position="310"/>
        <end position="465"/>
    </location>
</feature>
<accession>A0AAV5M6B4</accession>
<sequence>MKFPVKRDFPPGLGRNSGSEPMVDSNRMDDFQPGVVGRESEDDSAVSKVSRNASRSWSKFPVKRDFPSGLVRNSCLERMEVSNRMDKENEIRFINGYQGEGILNPCPRILKEFPVRRDFPCPGGRSSGPVMGNTSTNDQSADEHQRGGVVSSPRILKEFPFNRDFPVGLGGRDSCLVSTNNSPNAKSIAYDKPLDGCVSGEFYDCSNARETSLPLVGNGEEPLSRISREFPLKQDSPLNGVEHFLSKNASNKDCNVDHVKVRQAISLFRGLFSKLSFEQKARFRGSSFPIKVAMVMQKQKQWVNIGKRLGLVPGVEVGDEFQWRAELCVVGLHYNFVHGISYIKKNGKILATSVVDSWRYVNEVNGVNSFDDVIYTGQGNNPHISKTEVEDQTLVQGNLALKNSMDARTPIRVIRKYKQKPFRTNSKSYYNRNYQFIYIGLFMVEDYWQERGEFGKLVFKFLLKRILGQQNVSGWTSDNKE</sequence>
<dbReference type="GO" id="GO:0042054">
    <property type="term" value="F:histone methyltransferase activity"/>
    <property type="evidence" value="ECO:0007669"/>
    <property type="project" value="TreeGrafter"/>
</dbReference>
<name>A0AAV5M6B4_9ROSI</name>
<dbReference type="PANTHER" id="PTHR45660">
    <property type="entry name" value="HISTONE-LYSINE N-METHYLTRANSFERASE SETMAR"/>
    <property type="match status" value="1"/>
</dbReference>
<dbReference type="InterPro" id="IPR015947">
    <property type="entry name" value="PUA-like_sf"/>
</dbReference>
<dbReference type="EMBL" id="BPVZ01000193">
    <property type="protein sequence ID" value="GKV45368.1"/>
    <property type="molecule type" value="Genomic_DNA"/>
</dbReference>
<keyword evidence="2 3" id="KW-0539">Nucleus</keyword>
<dbReference type="InterPro" id="IPR036987">
    <property type="entry name" value="SRA-YDG_sf"/>
</dbReference>
<evidence type="ECO:0000313" key="7">
    <source>
        <dbReference type="Proteomes" id="UP001054252"/>
    </source>
</evidence>
<dbReference type="InterPro" id="IPR051357">
    <property type="entry name" value="H3K9_HMTase_SUVAR3-9"/>
</dbReference>
<dbReference type="PANTHER" id="PTHR45660:SF83">
    <property type="entry name" value="HISTONE-LYSINE N-METHYLTRANSFERASE, H3 LYSINE-9 SPECIFIC SUVH5-LIKE ISOFORM X1"/>
    <property type="match status" value="1"/>
</dbReference>
<proteinExistence type="predicted"/>
<keyword evidence="7" id="KW-1185">Reference proteome</keyword>
<evidence type="ECO:0000259" key="5">
    <source>
        <dbReference type="PROSITE" id="PS51015"/>
    </source>
</evidence>
<feature type="region of interest" description="Disordered" evidence="4">
    <location>
        <begin position="1"/>
        <end position="54"/>
    </location>
</feature>
<dbReference type="AlphaFoldDB" id="A0AAV5M6B4"/>
<dbReference type="Proteomes" id="UP001054252">
    <property type="component" value="Unassembled WGS sequence"/>
</dbReference>
<evidence type="ECO:0000256" key="4">
    <source>
        <dbReference type="SAM" id="MobiDB-lite"/>
    </source>
</evidence>
<dbReference type="Gene3D" id="2.30.280.10">
    <property type="entry name" value="SRA-YDG"/>
    <property type="match status" value="1"/>
</dbReference>
<dbReference type="GO" id="GO:0003690">
    <property type="term" value="F:double-stranded DNA binding"/>
    <property type="evidence" value="ECO:0007669"/>
    <property type="project" value="TreeGrafter"/>
</dbReference>
<protein>
    <recommendedName>
        <fullName evidence="5">YDG domain-containing protein</fullName>
    </recommendedName>
</protein>
<reference evidence="6 7" key="1">
    <citation type="journal article" date="2021" name="Commun. Biol.">
        <title>The genome of Shorea leprosula (Dipterocarpaceae) highlights the ecological relevance of drought in aseasonal tropical rainforests.</title>
        <authorList>
            <person name="Ng K.K.S."/>
            <person name="Kobayashi M.J."/>
            <person name="Fawcett J.A."/>
            <person name="Hatakeyama M."/>
            <person name="Paape T."/>
            <person name="Ng C.H."/>
            <person name="Ang C.C."/>
            <person name="Tnah L.H."/>
            <person name="Lee C.T."/>
            <person name="Nishiyama T."/>
            <person name="Sese J."/>
            <person name="O'Brien M.J."/>
            <person name="Copetti D."/>
            <person name="Mohd Noor M.I."/>
            <person name="Ong R.C."/>
            <person name="Putra M."/>
            <person name="Sireger I.Z."/>
            <person name="Indrioko S."/>
            <person name="Kosugi Y."/>
            <person name="Izuno A."/>
            <person name="Isagi Y."/>
            <person name="Lee S.L."/>
            <person name="Shimizu K.K."/>
        </authorList>
    </citation>
    <scope>NUCLEOTIDE SEQUENCE [LARGE SCALE GENOMIC DNA]</scope>
    <source>
        <strain evidence="6">214</strain>
    </source>
</reference>
<comment type="caution">
    <text evidence="6">The sequence shown here is derived from an EMBL/GenBank/DDBJ whole genome shotgun (WGS) entry which is preliminary data.</text>
</comment>
<evidence type="ECO:0000256" key="3">
    <source>
        <dbReference type="PROSITE-ProRule" id="PRU00358"/>
    </source>
</evidence>
<evidence type="ECO:0000313" key="6">
    <source>
        <dbReference type="EMBL" id="GKV45368.1"/>
    </source>
</evidence>
<dbReference type="SMART" id="SM00466">
    <property type="entry name" value="SRA"/>
    <property type="match status" value="1"/>
</dbReference>
<feature type="region of interest" description="Disordered" evidence="4">
    <location>
        <begin position="121"/>
        <end position="149"/>
    </location>
</feature>
<dbReference type="GO" id="GO:0000775">
    <property type="term" value="C:chromosome, centromeric region"/>
    <property type="evidence" value="ECO:0007669"/>
    <property type="project" value="UniProtKB-SubCell"/>
</dbReference>
<dbReference type="Pfam" id="PF02182">
    <property type="entry name" value="SAD_SRA"/>
    <property type="match status" value="1"/>
</dbReference>
<organism evidence="6 7">
    <name type="scientific">Rubroshorea leprosula</name>
    <dbReference type="NCBI Taxonomy" id="152421"/>
    <lineage>
        <taxon>Eukaryota</taxon>
        <taxon>Viridiplantae</taxon>
        <taxon>Streptophyta</taxon>
        <taxon>Embryophyta</taxon>
        <taxon>Tracheophyta</taxon>
        <taxon>Spermatophyta</taxon>
        <taxon>Magnoliopsida</taxon>
        <taxon>eudicotyledons</taxon>
        <taxon>Gunneridae</taxon>
        <taxon>Pentapetalae</taxon>
        <taxon>rosids</taxon>
        <taxon>malvids</taxon>
        <taxon>Malvales</taxon>
        <taxon>Dipterocarpaceae</taxon>
        <taxon>Rubroshorea</taxon>
    </lineage>
</organism>
<dbReference type="PROSITE" id="PS51015">
    <property type="entry name" value="YDG"/>
    <property type="match status" value="1"/>
</dbReference>
<evidence type="ECO:0000256" key="2">
    <source>
        <dbReference type="ARBA" id="ARBA00023242"/>
    </source>
</evidence>